<dbReference type="Proteomes" id="UP001230051">
    <property type="component" value="Unassembled WGS sequence"/>
</dbReference>
<dbReference type="PRINTS" id="PR00237">
    <property type="entry name" value="GPCRRHODOPSN"/>
</dbReference>
<sequence>MACNQSNHSNESSSPEMYLIIWLTFPLSTVIILANLLIIIGIIYNRKLHNTPNYFFLSLLFADLCTGLALPFIPSMSLERHMKFSNCLVLHIVPNFLLLSFLFNLVMVHYECYFCIVHPLQYSNFWVHRYVPLALPTVWILPLFYASLPAFGWNKRSPNQSCEDCFYKYIFPREFIYLEVYGLLIPAILAIIFMTVRVLWITRSQVKDICKLHRSVQRDEPSDKEHRMNMRYAKCVAVVSFIFIVCWVPYIVYVNVSTIALWQDKGESSTEPKTHIILSCIGIGSMAVIPVVLGFGNRQYTKPIRKGLRKLWDRCRKGNGTKDVTNVEVVLD</sequence>
<feature type="transmembrane region" description="Helical" evidence="9">
    <location>
        <begin position="276"/>
        <end position="296"/>
    </location>
</feature>
<keyword evidence="2" id="KW-1003">Cell membrane</keyword>
<feature type="domain" description="G-protein coupled receptors family 1 profile" evidence="10">
    <location>
        <begin position="34"/>
        <end position="293"/>
    </location>
</feature>
<gene>
    <name evidence="11" type="primary">GPBAR1</name>
    <name evidence="11" type="ORF">AOXY_G12876</name>
</gene>
<keyword evidence="3 9" id="KW-0812">Transmembrane</keyword>
<keyword evidence="8" id="KW-0807">Transducer</keyword>
<dbReference type="InterPro" id="IPR017452">
    <property type="entry name" value="GPCR_Rhodpsn_7TM"/>
</dbReference>
<protein>
    <submittedName>
        <fullName evidence="11">G-protein coupled bile acid receptor 1-like</fullName>
    </submittedName>
</protein>
<dbReference type="PROSITE" id="PS50262">
    <property type="entry name" value="G_PROTEIN_RECEP_F1_2"/>
    <property type="match status" value="1"/>
</dbReference>
<evidence type="ECO:0000256" key="6">
    <source>
        <dbReference type="ARBA" id="ARBA00023136"/>
    </source>
</evidence>
<keyword evidence="4 9" id="KW-1133">Transmembrane helix</keyword>
<feature type="transmembrane region" description="Helical" evidence="9">
    <location>
        <begin position="180"/>
        <end position="200"/>
    </location>
</feature>
<comment type="caution">
    <text evidence="11">The sequence shown here is derived from an EMBL/GenBank/DDBJ whole genome shotgun (WGS) entry which is preliminary data.</text>
</comment>
<dbReference type="EMBL" id="JAGXEW010000011">
    <property type="protein sequence ID" value="KAK1166289.1"/>
    <property type="molecule type" value="Genomic_DNA"/>
</dbReference>
<feature type="transmembrane region" description="Helical" evidence="9">
    <location>
        <begin position="130"/>
        <end position="148"/>
    </location>
</feature>
<comment type="subcellular location">
    <subcellularLocation>
        <location evidence="1">Cell membrane</location>
        <topology evidence="1">Multi-pass membrane protein</topology>
    </subcellularLocation>
</comment>
<evidence type="ECO:0000256" key="9">
    <source>
        <dbReference type="SAM" id="Phobius"/>
    </source>
</evidence>
<evidence type="ECO:0000256" key="8">
    <source>
        <dbReference type="ARBA" id="ARBA00023224"/>
    </source>
</evidence>
<dbReference type="CDD" id="cd15905">
    <property type="entry name" value="7tmA_GPBAR1"/>
    <property type="match status" value="1"/>
</dbReference>
<reference evidence="11" key="1">
    <citation type="submission" date="2022-02" db="EMBL/GenBank/DDBJ databases">
        <title>Atlantic sturgeon de novo genome assembly.</title>
        <authorList>
            <person name="Stock M."/>
            <person name="Klopp C."/>
            <person name="Guiguen Y."/>
            <person name="Cabau C."/>
            <person name="Parinello H."/>
            <person name="Santidrian Yebra-Pimentel E."/>
            <person name="Kuhl H."/>
            <person name="Dirks R.P."/>
            <person name="Guessner J."/>
            <person name="Wuertz S."/>
            <person name="Du K."/>
            <person name="Schartl M."/>
        </authorList>
    </citation>
    <scope>NUCLEOTIDE SEQUENCE</scope>
    <source>
        <strain evidence="11">STURGEONOMICS-FGT-2020</strain>
        <tissue evidence="11">Whole blood</tissue>
    </source>
</reference>
<dbReference type="AlphaFoldDB" id="A0AAD8DAP0"/>
<evidence type="ECO:0000313" key="12">
    <source>
        <dbReference type="Proteomes" id="UP001230051"/>
    </source>
</evidence>
<keyword evidence="12" id="KW-1185">Reference proteome</keyword>
<organism evidence="11 12">
    <name type="scientific">Acipenser oxyrinchus oxyrinchus</name>
    <dbReference type="NCBI Taxonomy" id="40147"/>
    <lineage>
        <taxon>Eukaryota</taxon>
        <taxon>Metazoa</taxon>
        <taxon>Chordata</taxon>
        <taxon>Craniata</taxon>
        <taxon>Vertebrata</taxon>
        <taxon>Euteleostomi</taxon>
        <taxon>Actinopterygii</taxon>
        <taxon>Chondrostei</taxon>
        <taxon>Acipenseriformes</taxon>
        <taxon>Acipenseridae</taxon>
        <taxon>Acipenser</taxon>
    </lineage>
</organism>
<dbReference type="PANTHER" id="PTHR24249">
    <property type="entry name" value="HISTAMINE RECEPTOR-RELATED G-PROTEIN COUPLED RECEPTOR"/>
    <property type="match status" value="1"/>
</dbReference>
<evidence type="ECO:0000256" key="3">
    <source>
        <dbReference type="ARBA" id="ARBA00022692"/>
    </source>
</evidence>
<dbReference type="InterPro" id="IPR000276">
    <property type="entry name" value="GPCR_Rhodpsn"/>
</dbReference>
<keyword evidence="7 11" id="KW-0675">Receptor</keyword>
<evidence type="ECO:0000256" key="4">
    <source>
        <dbReference type="ARBA" id="ARBA00022989"/>
    </source>
</evidence>
<evidence type="ECO:0000259" key="10">
    <source>
        <dbReference type="PROSITE" id="PS50262"/>
    </source>
</evidence>
<dbReference type="SUPFAM" id="SSF81321">
    <property type="entry name" value="Family A G protein-coupled receptor-like"/>
    <property type="match status" value="1"/>
</dbReference>
<feature type="transmembrane region" description="Helical" evidence="9">
    <location>
        <begin position="54"/>
        <end position="73"/>
    </location>
</feature>
<keyword evidence="5" id="KW-0297">G-protein coupled receptor</keyword>
<feature type="transmembrane region" description="Helical" evidence="9">
    <location>
        <begin position="88"/>
        <end position="110"/>
    </location>
</feature>
<feature type="transmembrane region" description="Helical" evidence="9">
    <location>
        <begin position="235"/>
        <end position="256"/>
    </location>
</feature>
<accession>A0AAD8DAP0</accession>
<evidence type="ECO:0000256" key="5">
    <source>
        <dbReference type="ARBA" id="ARBA00023040"/>
    </source>
</evidence>
<evidence type="ECO:0000313" key="11">
    <source>
        <dbReference type="EMBL" id="KAK1166289.1"/>
    </source>
</evidence>
<keyword evidence="6 9" id="KW-0472">Membrane</keyword>
<feature type="transmembrane region" description="Helical" evidence="9">
    <location>
        <begin position="20"/>
        <end position="42"/>
    </location>
</feature>
<proteinExistence type="predicted"/>
<dbReference type="Gene3D" id="1.20.1070.10">
    <property type="entry name" value="Rhodopsin 7-helix transmembrane proteins"/>
    <property type="match status" value="1"/>
</dbReference>
<dbReference type="GO" id="GO:0004930">
    <property type="term" value="F:G protein-coupled receptor activity"/>
    <property type="evidence" value="ECO:0007669"/>
    <property type="project" value="UniProtKB-KW"/>
</dbReference>
<dbReference type="GO" id="GO:0005886">
    <property type="term" value="C:plasma membrane"/>
    <property type="evidence" value="ECO:0007669"/>
    <property type="project" value="UniProtKB-SubCell"/>
</dbReference>
<dbReference type="Pfam" id="PF00001">
    <property type="entry name" value="7tm_1"/>
    <property type="match status" value="1"/>
</dbReference>
<evidence type="ECO:0000256" key="7">
    <source>
        <dbReference type="ARBA" id="ARBA00023170"/>
    </source>
</evidence>
<name>A0AAD8DAP0_ACIOX</name>
<evidence type="ECO:0000256" key="1">
    <source>
        <dbReference type="ARBA" id="ARBA00004651"/>
    </source>
</evidence>
<dbReference type="InterPro" id="IPR050569">
    <property type="entry name" value="TAAR"/>
</dbReference>
<evidence type="ECO:0000256" key="2">
    <source>
        <dbReference type="ARBA" id="ARBA00022475"/>
    </source>
</evidence>